<evidence type="ECO:0000313" key="1">
    <source>
        <dbReference type="EMBL" id="SEP11532.1"/>
    </source>
</evidence>
<keyword evidence="2" id="KW-1185">Reference proteome</keyword>
<dbReference type="AlphaFoldDB" id="A0A1H8V7T5"/>
<dbReference type="OrthoDB" id="8266239at2"/>
<organism evidence="1 2">
    <name type="scientific">Rhodopseudomonas pseudopalustris</name>
    <dbReference type="NCBI Taxonomy" id="1513892"/>
    <lineage>
        <taxon>Bacteria</taxon>
        <taxon>Pseudomonadati</taxon>
        <taxon>Pseudomonadota</taxon>
        <taxon>Alphaproteobacteria</taxon>
        <taxon>Hyphomicrobiales</taxon>
        <taxon>Nitrobacteraceae</taxon>
        <taxon>Rhodopseudomonas</taxon>
    </lineage>
</organism>
<accession>A0A1H8V7T5</accession>
<dbReference type="RefSeq" id="WP_092685157.1">
    <property type="nucleotide sequence ID" value="NZ_FODT01000008.1"/>
</dbReference>
<name>A0A1H8V7T5_9BRAD</name>
<sequence length="144" mass="15369">MSRGVVFQGGGTGLKIGSVEQDAASADVFDLLFSSDIQPLRLMGTGYVAVPSLRAYNWSPVWAEKSSALITTPSGTYPLFIVAGKQSGYGGTGSLQTPIHTGSLGFGAVITSNRELWGLNFSRDIGERWQNDAIVNYCILKNYG</sequence>
<protein>
    <submittedName>
        <fullName evidence="1">Uncharacterized protein</fullName>
    </submittedName>
</protein>
<evidence type="ECO:0000313" key="2">
    <source>
        <dbReference type="Proteomes" id="UP000199615"/>
    </source>
</evidence>
<reference evidence="2" key="1">
    <citation type="submission" date="2016-10" db="EMBL/GenBank/DDBJ databases">
        <authorList>
            <person name="Varghese N."/>
            <person name="Submissions S."/>
        </authorList>
    </citation>
    <scope>NUCLEOTIDE SEQUENCE [LARGE SCALE GENOMIC DNA]</scope>
    <source>
        <strain evidence="2">DSM 123</strain>
    </source>
</reference>
<dbReference type="Proteomes" id="UP000199615">
    <property type="component" value="Unassembled WGS sequence"/>
</dbReference>
<gene>
    <name evidence="1" type="ORF">SAMN05444123_108111</name>
</gene>
<proteinExistence type="predicted"/>
<dbReference type="EMBL" id="FODT01000008">
    <property type="protein sequence ID" value="SEP11532.1"/>
    <property type="molecule type" value="Genomic_DNA"/>
</dbReference>